<proteinExistence type="predicted"/>
<reference evidence="1" key="1">
    <citation type="submission" date="2018-02" db="EMBL/GenBank/DDBJ databases">
        <title>Rhizophora mucronata_Transcriptome.</title>
        <authorList>
            <person name="Meera S.P."/>
            <person name="Sreeshan A."/>
            <person name="Augustine A."/>
        </authorList>
    </citation>
    <scope>NUCLEOTIDE SEQUENCE</scope>
    <source>
        <tissue evidence="1">Leaf</tissue>
    </source>
</reference>
<organism evidence="1">
    <name type="scientific">Rhizophora mucronata</name>
    <name type="common">Asiatic mangrove</name>
    <dbReference type="NCBI Taxonomy" id="61149"/>
    <lineage>
        <taxon>Eukaryota</taxon>
        <taxon>Viridiplantae</taxon>
        <taxon>Streptophyta</taxon>
        <taxon>Embryophyta</taxon>
        <taxon>Tracheophyta</taxon>
        <taxon>Spermatophyta</taxon>
        <taxon>Magnoliopsida</taxon>
        <taxon>eudicotyledons</taxon>
        <taxon>Gunneridae</taxon>
        <taxon>Pentapetalae</taxon>
        <taxon>rosids</taxon>
        <taxon>fabids</taxon>
        <taxon>Malpighiales</taxon>
        <taxon>Rhizophoraceae</taxon>
        <taxon>Rhizophora</taxon>
    </lineage>
</organism>
<protein>
    <submittedName>
        <fullName evidence="1">Uncharacterized protein</fullName>
    </submittedName>
</protein>
<evidence type="ECO:0000313" key="1">
    <source>
        <dbReference type="EMBL" id="MBW90344.1"/>
    </source>
</evidence>
<name>A0A2P2JA36_RHIMU</name>
<sequence>MFYQFLQKRPFLSSFWFWKADILVLIMPQPRNVDQASCIFCAINFK</sequence>
<accession>A0A2P2JA36</accession>
<dbReference type="EMBL" id="GGEC01009861">
    <property type="protein sequence ID" value="MBW90344.1"/>
    <property type="molecule type" value="Transcribed_RNA"/>
</dbReference>
<dbReference type="AlphaFoldDB" id="A0A2P2JA36"/>